<organism evidence="5">
    <name type="scientific">Rhizophagus irregularis (strain DAOM 181602 / DAOM 197198 / MUCL 43194)</name>
    <name type="common">Arbuscular mycorrhizal fungus</name>
    <name type="synonym">Glomus intraradices</name>
    <dbReference type="NCBI Taxonomy" id="747089"/>
    <lineage>
        <taxon>Eukaryota</taxon>
        <taxon>Fungi</taxon>
        <taxon>Fungi incertae sedis</taxon>
        <taxon>Mucoromycota</taxon>
        <taxon>Glomeromycotina</taxon>
        <taxon>Glomeromycetes</taxon>
        <taxon>Glomerales</taxon>
        <taxon>Glomeraceae</taxon>
        <taxon>Rhizophagus</taxon>
    </lineage>
</organism>
<comment type="subcellular location">
    <subcellularLocation>
        <location evidence="1">Host cell</location>
    </subcellularLocation>
    <subcellularLocation>
        <location evidence="2">Secreted</location>
    </subcellularLocation>
</comment>
<evidence type="ECO:0000313" key="5">
    <source>
        <dbReference type="EMBL" id="ERZ99731.1"/>
    </source>
</evidence>
<dbReference type="SUPFAM" id="SSF52540">
    <property type="entry name" value="P-loop containing nucleoside triphosphate hydrolases"/>
    <property type="match status" value="1"/>
</dbReference>
<dbReference type="HOGENOM" id="CLU_024702_0_0_1"/>
<gene>
    <name evidence="5" type="ORF">GLOINDRAFT_9211</name>
</gene>
<keyword evidence="3" id="KW-0964">Secreted</keyword>
<dbReference type="InterPro" id="IPR045379">
    <property type="entry name" value="Crinkler_N"/>
</dbReference>
<evidence type="ECO:0000256" key="3">
    <source>
        <dbReference type="ARBA" id="ARBA00022525"/>
    </source>
</evidence>
<dbReference type="GO" id="GO:0005576">
    <property type="term" value="C:extracellular region"/>
    <property type="evidence" value="ECO:0007669"/>
    <property type="project" value="UniProtKB-SubCell"/>
</dbReference>
<dbReference type="GO" id="GO:0043657">
    <property type="term" value="C:host cell"/>
    <property type="evidence" value="ECO:0007669"/>
    <property type="project" value="UniProtKB-SubCell"/>
</dbReference>
<dbReference type="AlphaFoldDB" id="U9SX81"/>
<dbReference type="InterPro" id="IPR027417">
    <property type="entry name" value="P-loop_NTPase"/>
</dbReference>
<feature type="domain" description="Crinkler effector protein N-terminal" evidence="4">
    <location>
        <begin position="25"/>
        <end position="137"/>
    </location>
</feature>
<dbReference type="EMBL" id="KI297732">
    <property type="protein sequence ID" value="ERZ99731.1"/>
    <property type="molecule type" value="Genomic_DNA"/>
</dbReference>
<dbReference type="eggNOG" id="ENOG502SE0F">
    <property type="taxonomic scope" value="Eukaryota"/>
</dbReference>
<accession>U9SX81</accession>
<dbReference type="VEuPathDB" id="FungiDB:RhiirFUN_001733"/>
<evidence type="ECO:0000259" key="4">
    <source>
        <dbReference type="Pfam" id="PF20147"/>
    </source>
</evidence>
<dbReference type="Pfam" id="PF20147">
    <property type="entry name" value="Crinkler"/>
    <property type="match status" value="1"/>
</dbReference>
<name>U9SX81_RHIID</name>
<evidence type="ECO:0000256" key="1">
    <source>
        <dbReference type="ARBA" id="ARBA00004340"/>
    </source>
</evidence>
<evidence type="ECO:0000256" key="2">
    <source>
        <dbReference type="ARBA" id="ARBA00004613"/>
    </source>
</evidence>
<sequence>MSNYSSLFRVLSPSRVQSRYMAEFTLFCYVLGTPVKSAIPIDIGNITKVDGPDVSLKKLNFGHIKKLIWPNDNKANQLKLMKFVTPLKEDNEELKELNKKFYENIELSDKLSPCTKVLKEFPAGYEFLDDYIHIIVQPPPPVTTATKRQLDSDYWDEVRYRKKRKLRVPETILTRALKTMEDIMKISDDPRVYSNPENLLPLPFPFLGERKPVERFSIKNKRFLYMGRKAFDNVLNTINEFKYEEGYMDCFIYGTIGYGKSHILATIVCFLLRTGKRVVYLPDCRELARDPEYYIKSALFLTYANDSAKMSEIHSCVTLDEIEEFCKEESEPLYIVVDQMNALDGHNNTEIDETTKQRIVGFLGRIATKHYYIKSSSANNISALHLKLKQTNEKKIELYEGFDKDEMLQWWIRNNSNLPSMDEERKRKIEYITGRNPLFLSFLPGSEKNFEDALDRLKSILIEKIKIPMTNFSDIIKIERWEVHVKLMSSCMTNSFAPSGYGTDDYDHRFFYINKHERCHCISGYNNPSVKGFMVEKACLASIYKNGLMAKEIDFSMNEGLCTFYLPRLWNQKSIDGLITLYKMKNKKEKVEENTLYIAPIQITLDKETHSDSEASFFSGIWPELKSKILGGLKVEVIFIWITHESDVDYFVEANKKILKQRTIEINPQYTLSLRIFYLVFSFIKVVYRKGCLFRNNNS</sequence>
<proteinExistence type="predicted"/>
<dbReference type="Gene3D" id="3.40.50.300">
    <property type="entry name" value="P-loop containing nucleotide triphosphate hydrolases"/>
    <property type="match status" value="1"/>
</dbReference>
<reference evidence="5" key="1">
    <citation type="submission" date="2013-07" db="EMBL/GenBank/DDBJ databases">
        <title>The genome of an arbuscular mycorrhizal fungus provides insights into the evolution of the oldest plant symbiosis.</title>
        <authorList>
            <consortium name="DOE Joint Genome Institute"/>
            <person name="Tisserant E."/>
            <person name="Malbreil M."/>
            <person name="Kuo A."/>
            <person name="Kohler A."/>
            <person name="Symeonidi A."/>
            <person name="Balestrini R."/>
            <person name="Charron P."/>
            <person name="Duensing N."/>
            <person name="Frei-dit-Frey N."/>
            <person name="Gianinazzi-Pearson V."/>
            <person name="Gilbert B."/>
            <person name="Handa Y."/>
            <person name="Hijri M."/>
            <person name="Kaul R."/>
            <person name="Kawaguchi M."/>
            <person name="Krajinski F."/>
            <person name="Lammers P."/>
            <person name="Lapierre D."/>
            <person name="Masclaux F.G."/>
            <person name="Murat C."/>
            <person name="Morin E."/>
            <person name="Ndikumana S."/>
            <person name="Pagni M."/>
            <person name="Petitpierre D."/>
            <person name="Requena N."/>
            <person name="Rosikiewicz P."/>
            <person name="Riley R."/>
            <person name="Saito K."/>
            <person name="San Clemente H."/>
            <person name="Shapiro H."/>
            <person name="van Tuinen D."/>
            <person name="Becard G."/>
            <person name="Bonfante P."/>
            <person name="Paszkowski U."/>
            <person name="Shachar-Hill Y."/>
            <person name="Young J.P."/>
            <person name="Sanders I.R."/>
            <person name="Henrissat B."/>
            <person name="Rensing S.A."/>
            <person name="Grigoriev I.V."/>
            <person name="Corradi N."/>
            <person name="Roux C."/>
            <person name="Martin F."/>
        </authorList>
    </citation>
    <scope>NUCLEOTIDE SEQUENCE</scope>
    <source>
        <strain evidence="5">DAOM 197198</strain>
    </source>
</reference>
<protein>
    <recommendedName>
        <fullName evidence="4">Crinkler effector protein N-terminal domain-containing protein</fullName>
    </recommendedName>
</protein>